<organism evidence="1 2">
    <name type="scientific">Pseudolysobacter antarcticus</name>
    <dbReference type="NCBI Taxonomy" id="2511995"/>
    <lineage>
        <taxon>Bacteria</taxon>
        <taxon>Pseudomonadati</taxon>
        <taxon>Pseudomonadota</taxon>
        <taxon>Gammaproteobacteria</taxon>
        <taxon>Lysobacterales</taxon>
        <taxon>Rhodanobacteraceae</taxon>
        <taxon>Pseudolysobacter</taxon>
    </lineage>
</organism>
<dbReference type="AlphaFoldDB" id="A0A411HPK4"/>
<dbReference type="RefSeq" id="WP_129836351.1">
    <property type="nucleotide sequence ID" value="NZ_CP035704.1"/>
</dbReference>
<dbReference type="EMBL" id="CP035704">
    <property type="protein sequence ID" value="QBB72415.1"/>
    <property type="molecule type" value="Genomic_DNA"/>
</dbReference>
<dbReference type="KEGG" id="xbc:ELE36_19710"/>
<evidence type="ECO:0000313" key="1">
    <source>
        <dbReference type="EMBL" id="QBB72415.1"/>
    </source>
</evidence>
<reference evidence="1 2" key="1">
    <citation type="submission" date="2019-01" db="EMBL/GenBank/DDBJ databases">
        <title>Pseudolysobacter antarctica gen. nov., sp. nov., isolated from Fildes Peninsula, Antarctica.</title>
        <authorList>
            <person name="Wei Z."/>
            <person name="Peng F."/>
        </authorList>
    </citation>
    <scope>NUCLEOTIDE SEQUENCE [LARGE SCALE GENOMIC DNA]</scope>
    <source>
        <strain evidence="1 2">AQ6-296</strain>
    </source>
</reference>
<gene>
    <name evidence="1" type="ORF">ELE36_19710</name>
</gene>
<dbReference type="Proteomes" id="UP000291562">
    <property type="component" value="Chromosome"/>
</dbReference>
<name>A0A411HPK4_9GAMM</name>
<proteinExistence type="predicted"/>
<protein>
    <submittedName>
        <fullName evidence="1">Uncharacterized protein</fullName>
    </submittedName>
</protein>
<accession>A0A411HPK4</accession>
<sequence length="187" mass="20453">MIGTSKSKTIHYKNVQITGGIVLQDVLKVAIGQASNASKPKLRQQSINPDSDAVIFVNRFEDYSGITFGQLVTLEAGRVQRFITVDDDADYYSIDSMTSDKIPYPDGETAGNTEHSKAAKRREFLESVLYFGVLGNHMVLLQSAGLRSNNLEAHLTWLLGTHTSAIPEGAMLSLRACSKSQSMRPAC</sequence>
<evidence type="ECO:0000313" key="2">
    <source>
        <dbReference type="Proteomes" id="UP000291562"/>
    </source>
</evidence>
<keyword evidence="2" id="KW-1185">Reference proteome</keyword>
<dbReference type="OrthoDB" id="6630675at2"/>